<keyword evidence="2" id="KW-0677">Repeat</keyword>
<dbReference type="VEuPathDB" id="FungiDB:PC110_g8459"/>
<evidence type="ECO:0000256" key="4">
    <source>
        <dbReference type="ARBA" id="ARBA00023273"/>
    </source>
</evidence>
<dbReference type="CDD" id="cd00060">
    <property type="entry name" value="FHA"/>
    <property type="match status" value="1"/>
</dbReference>
<dbReference type="Pfam" id="PF00498">
    <property type="entry name" value="FHA"/>
    <property type="match status" value="1"/>
</dbReference>
<feature type="compositionally biased region" description="Polar residues" evidence="5">
    <location>
        <begin position="461"/>
        <end position="471"/>
    </location>
</feature>
<proteinExistence type="predicted"/>
<protein>
    <recommendedName>
        <fullName evidence="7">FHA domain-containing protein</fullName>
    </recommendedName>
</protein>
<feature type="compositionally biased region" description="Basic residues" evidence="5">
    <location>
        <begin position="177"/>
        <end position="186"/>
    </location>
</feature>
<dbReference type="AlphaFoldDB" id="A0A8T1V0G6"/>
<dbReference type="Proteomes" id="UP000688947">
    <property type="component" value="Unassembled WGS sequence"/>
</dbReference>
<dbReference type="GO" id="GO:0035735">
    <property type="term" value="P:intraciliary transport involved in cilium assembly"/>
    <property type="evidence" value="ECO:0007669"/>
    <property type="project" value="TreeGrafter"/>
</dbReference>
<feature type="region of interest" description="Disordered" evidence="5">
    <location>
        <begin position="436"/>
        <end position="475"/>
    </location>
</feature>
<evidence type="ECO:0000259" key="7">
    <source>
        <dbReference type="PROSITE" id="PS50006"/>
    </source>
</evidence>
<dbReference type="GO" id="GO:0120170">
    <property type="term" value="F:intraciliary transport particle B binding"/>
    <property type="evidence" value="ECO:0007669"/>
    <property type="project" value="TreeGrafter"/>
</dbReference>
<comment type="subcellular location">
    <subcellularLocation>
        <location evidence="1">Cell projection</location>
        <location evidence="1">Cilium</location>
    </subcellularLocation>
</comment>
<dbReference type="GO" id="GO:0035720">
    <property type="term" value="P:intraciliary anterograde transport"/>
    <property type="evidence" value="ECO:0007669"/>
    <property type="project" value="TreeGrafter"/>
</dbReference>
<dbReference type="VEuPathDB" id="FungiDB:PC110_g6573"/>
<dbReference type="SMART" id="SM00240">
    <property type="entry name" value="FHA"/>
    <property type="match status" value="1"/>
</dbReference>
<comment type="caution">
    <text evidence="8">The sequence shown here is derived from an EMBL/GenBank/DDBJ whole genome shotgun (WGS) entry which is preliminary data.</text>
</comment>
<evidence type="ECO:0000256" key="3">
    <source>
        <dbReference type="ARBA" id="ARBA00022803"/>
    </source>
</evidence>
<dbReference type="GO" id="GO:0036064">
    <property type="term" value="C:ciliary basal body"/>
    <property type="evidence" value="ECO:0007669"/>
    <property type="project" value="TreeGrafter"/>
</dbReference>
<dbReference type="GO" id="GO:0030992">
    <property type="term" value="C:intraciliary transport particle B"/>
    <property type="evidence" value="ECO:0007669"/>
    <property type="project" value="TreeGrafter"/>
</dbReference>
<feature type="region of interest" description="Disordered" evidence="5">
    <location>
        <begin position="146"/>
        <end position="242"/>
    </location>
</feature>
<dbReference type="OrthoDB" id="114364at2759"/>
<feature type="domain" description="FHA" evidence="7">
    <location>
        <begin position="37"/>
        <end position="92"/>
    </location>
</feature>
<keyword evidence="6" id="KW-0812">Transmembrane</keyword>
<accession>A0A8T1V0G6</accession>
<dbReference type="VEuPathDB" id="FungiDB:PC110_g8462"/>
<evidence type="ECO:0000313" key="9">
    <source>
        <dbReference type="Proteomes" id="UP000688947"/>
    </source>
</evidence>
<sequence>MSLPSQPKLLPWGRLVQLAKKKGDSPPDHYDLSRSMHRIGRVPKRSDIIIDRQFISGLHCIIRLLGKDGQGNPLVEIEDLSRYGIWVNTQKVGLRRKAELKKGYVIHFTDPNNKKVSQLAYKLEILPSGLTKQNEQLHAQLSADEMSVAGRTRKRVHEELQCTQSPTKVVLSPPRPRPVKKLRRVAISRQSSQDEPVSEPANEPDTLATQQSAPSRGPQAASTGAPGKRRRRAEVPAPDSKLASLQEKHVKLTDLFADNALALEMKSKQLEQVQKELETLRKSSEAKEKALEQLEALRKESEAKEKALEEELKKVKDQAAADLAKKDEDAKDAKRKLYEVSQERDILNETLSHILDDPKKPEQIEKLKRQRKAVNEELAYQRQQDSSHPTPPSKKLLVELERKTQECHQLRVAIEASSQMHRQFDEDVKKIAKTNPLDRANLSGSSQSQDSIDAARLPSDHGNSSEQTEISPSDVALTADAADEETKRGDTVQGRPPLFTIFGYDDVALELLAVYLVGHPDSFFATNLKARTLDSVSNSMRSESSLTDVMQHNLAIFRVSDREANGIENQGTATERLKRREYHKAFALMEDMEPQTTTDRAIKGVLHAVIGEQTHSKEHIFLAEKFFHAAGSSPDDCDTIPGRQCMASYLMLRKEFSDANVYLSSIATYLSADDAFNWNYGVSLAATGAYREAEEALAWEIYLKIENSQTAFALLKQIANDCYKIQQAAAATFFLLIQVWDVYRSGGRCLAFYTSWNFILQGAYFFGAGWRTKRQLQRQLDERTASYTALVDETDDGTGSPFARRRRIIRDSGLHWIDLELVLDVCLAASLLICVVVWTVLYPYAVKTGHPEKILNGVSYCQHGANVLLLQIDFFATRHLVSRDALPLIMGWPSVYAVFAWIVHGTVARGFWPYPFLKLDTPWAPFWYGGLLAAHIMALMLVLLLSKVKHKGQRTVSFADQVEV</sequence>
<feature type="region of interest" description="Disordered" evidence="5">
    <location>
        <begin position="368"/>
        <end position="393"/>
    </location>
</feature>
<organism evidence="8 9">
    <name type="scientific">Phytophthora cactorum</name>
    <dbReference type="NCBI Taxonomy" id="29920"/>
    <lineage>
        <taxon>Eukaryota</taxon>
        <taxon>Sar</taxon>
        <taxon>Stramenopiles</taxon>
        <taxon>Oomycota</taxon>
        <taxon>Peronosporomycetes</taxon>
        <taxon>Peronosporales</taxon>
        <taxon>Peronosporaceae</taxon>
        <taxon>Phytophthora</taxon>
    </lineage>
</organism>
<name>A0A8T1V0G6_9STRA</name>
<keyword evidence="6" id="KW-0472">Membrane</keyword>
<feature type="compositionally biased region" description="Polar residues" evidence="5">
    <location>
        <begin position="442"/>
        <end position="451"/>
    </location>
</feature>
<keyword evidence="3" id="KW-0802">TPR repeat</keyword>
<feature type="transmembrane region" description="Helical" evidence="6">
    <location>
        <begin position="885"/>
        <end position="904"/>
    </location>
</feature>
<evidence type="ECO:0000256" key="2">
    <source>
        <dbReference type="ARBA" id="ARBA00022737"/>
    </source>
</evidence>
<keyword evidence="4" id="KW-0966">Cell projection</keyword>
<dbReference type="InterPro" id="IPR030511">
    <property type="entry name" value="TTC26"/>
</dbReference>
<feature type="transmembrane region" description="Helical" evidence="6">
    <location>
        <begin position="821"/>
        <end position="845"/>
    </location>
</feature>
<reference evidence="8" key="1">
    <citation type="submission" date="2021-01" db="EMBL/GenBank/DDBJ databases">
        <title>Phytophthora aleatoria, a newly-described species from Pinus radiata is distinct from Phytophthora cactorum isolates based on comparative genomics.</title>
        <authorList>
            <person name="Mcdougal R."/>
            <person name="Panda P."/>
            <person name="Williams N."/>
            <person name="Studholme D.J."/>
        </authorList>
    </citation>
    <scope>NUCLEOTIDE SEQUENCE</scope>
    <source>
        <strain evidence="8">NZFS 3830</strain>
    </source>
</reference>
<dbReference type="PANTHER" id="PTHR14781:SF0">
    <property type="entry name" value="INTRAFLAGELLAR TRANSPORT PROTEIN 56"/>
    <property type="match status" value="1"/>
</dbReference>
<dbReference type="GO" id="GO:0097546">
    <property type="term" value="C:ciliary base"/>
    <property type="evidence" value="ECO:0007669"/>
    <property type="project" value="TreeGrafter"/>
</dbReference>
<dbReference type="PROSITE" id="PS50006">
    <property type="entry name" value="FHA_DOMAIN"/>
    <property type="match status" value="1"/>
</dbReference>
<dbReference type="PANTHER" id="PTHR14781">
    <property type="entry name" value="INTRAFLAGELLAR TRANSPORT PROTEIN 56"/>
    <property type="match status" value="1"/>
</dbReference>
<evidence type="ECO:0000256" key="1">
    <source>
        <dbReference type="ARBA" id="ARBA00004138"/>
    </source>
</evidence>
<dbReference type="InterPro" id="IPR000253">
    <property type="entry name" value="FHA_dom"/>
</dbReference>
<evidence type="ECO:0000313" key="8">
    <source>
        <dbReference type="EMBL" id="KAG6971503.1"/>
    </source>
</evidence>
<gene>
    <name evidence="8" type="ORF">JG687_00002002</name>
</gene>
<feature type="transmembrane region" description="Helical" evidence="6">
    <location>
        <begin position="924"/>
        <end position="945"/>
    </location>
</feature>
<evidence type="ECO:0000256" key="6">
    <source>
        <dbReference type="SAM" id="Phobius"/>
    </source>
</evidence>
<keyword evidence="6" id="KW-1133">Transmembrane helix</keyword>
<dbReference type="EMBL" id="JAENGZ010000051">
    <property type="protein sequence ID" value="KAG6971503.1"/>
    <property type="molecule type" value="Genomic_DNA"/>
</dbReference>
<evidence type="ECO:0000256" key="5">
    <source>
        <dbReference type="SAM" id="MobiDB-lite"/>
    </source>
</evidence>